<reference evidence="1" key="1">
    <citation type="submission" date="2021-12" db="EMBL/GenBank/DDBJ databases">
        <title>Comparative genomics, transcriptomics and evolutionary studies reveal genomic signatures of adaptation to plant cell wall in hemibiotrophic fungi.</title>
        <authorList>
            <consortium name="DOE Joint Genome Institute"/>
            <person name="Baroncelli R."/>
            <person name="Diaz J.F."/>
            <person name="Benocci T."/>
            <person name="Peng M."/>
            <person name="Battaglia E."/>
            <person name="Haridas S."/>
            <person name="Andreopoulos W."/>
            <person name="Labutti K."/>
            <person name="Pangilinan J."/>
            <person name="Floch G.L."/>
            <person name="Makela M.R."/>
            <person name="Henrissat B."/>
            <person name="Grigoriev I.V."/>
            <person name="Crouch J.A."/>
            <person name="De Vries R.P."/>
            <person name="Sukno S.A."/>
            <person name="Thon M.R."/>
        </authorList>
    </citation>
    <scope>NUCLEOTIDE SEQUENCE</scope>
    <source>
        <strain evidence="1">CBS 112980</strain>
    </source>
</reference>
<dbReference type="Proteomes" id="UP001244207">
    <property type="component" value="Unassembled WGS sequence"/>
</dbReference>
<dbReference type="RefSeq" id="XP_060362650.1">
    <property type="nucleotide sequence ID" value="XM_060510656.1"/>
</dbReference>
<dbReference type="EMBL" id="JAHMHS010000077">
    <property type="protein sequence ID" value="KAK1722595.1"/>
    <property type="molecule type" value="Genomic_DNA"/>
</dbReference>
<proteinExistence type="predicted"/>
<accession>A0AAD8XGK7</accession>
<name>A0AAD8XGK7_GLOAC</name>
<protein>
    <submittedName>
        <fullName evidence="1">Uncharacterized protein</fullName>
    </submittedName>
</protein>
<organism evidence="1 2">
    <name type="scientific">Glomerella acutata</name>
    <name type="common">Colletotrichum acutatum</name>
    <dbReference type="NCBI Taxonomy" id="27357"/>
    <lineage>
        <taxon>Eukaryota</taxon>
        <taxon>Fungi</taxon>
        <taxon>Dikarya</taxon>
        <taxon>Ascomycota</taxon>
        <taxon>Pezizomycotina</taxon>
        <taxon>Sordariomycetes</taxon>
        <taxon>Hypocreomycetidae</taxon>
        <taxon>Glomerellales</taxon>
        <taxon>Glomerellaceae</taxon>
        <taxon>Colletotrichum</taxon>
        <taxon>Colletotrichum acutatum species complex</taxon>
    </lineage>
</organism>
<gene>
    <name evidence="1" type="ORF">BDZ83DRAFT_653822</name>
</gene>
<keyword evidence="2" id="KW-1185">Reference proteome</keyword>
<evidence type="ECO:0000313" key="2">
    <source>
        <dbReference type="Proteomes" id="UP001244207"/>
    </source>
</evidence>
<comment type="caution">
    <text evidence="1">The sequence shown here is derived from an EMBL/GenBank/DDBJ whole genome shotgun (WGS) entry which is preliminary data.</text>
</comment>
<dbReference type="GeneID" id="85394555"/>
<dbReference type="AlphaFoldDB" id="A0AAD8XGK7"/>
<sequence>MGMSLPGLQGTEISSLYEWHILNRGSHVRRVLEVIGGLGAAGPLLRFFGSASLISGDAALVDTSSAASRQNGYLLEVRNRHEARPEIEGNHFAKYNLRNIGPSFVKKAGKDSANAGETIGLLRLEGTYHLRKDCVQQRKRDGRKLTRVENIELGYRNSVTSLYKLSPVVYTSVGWTSDENTKERPHMEGRR</sequence>
<evidence type="ECO:0000313" key="1">
    <source>
        <dbReference type="EMBL" id="KAK1722595.1"/>
    </source>
</evidence>